<keyword evidence="6" id="KW-0539">Nucleus</keyword>
<evidence type="ECO:0000256" key="1">
    <source>
        <dbReference type="ARBA" id="ARBA00004123"/>
    </source>
</evidence>
<accession>A0A851W3W8</accession>
<dbReference type="InterPro" id="IPR018464">
    <property type="entry name" value="CENP-O"/>
</dbReference>
<protein>
    <recommendedName>
        <fullName evidence="4">Centromere protein O</fullName>
    </recommendedName>
</protein>
<dbReference type="AlphaFoldDB" id="A0A851W3W8"/>
<dbReference type="Proteomes" id="UP000659062">
    <property type="component" value="Unassembled WGS sequence"/>
</dbReference>
<evidence type="ECO:0000256" key="6">
    <source>
        <dbReference type="ARBA" id="ARBA00023242"/>
    </source>
</evidence>
<dbReference type="GO" id="GO:0031511">
    <property type="term" value="C:Mis6-Sim4 complex"/>
    <property type="evidence" value="ECO:0007669"/>
    <property type="project" value="TreeGrafter"/>
</dbReference>
<organism evidence="8 9">
    <name type="scientific">Copsychus sechellarum</name>
    <dbReference type="NCBI Taxonomy" id="797021"/>
    <lineage>
        <taxon>Eukaryota</taxon>
        <taxon>Metazoa</taxon>
        <taxon>Chordata</taxon>
        <taxon>Craniata</taxon>
        <taxon>Vertebrata</taxon>
        <taxon>Euteleostomi</taxon>
        <taxon>Archelosauria</taxon>
        <taxon>Archosauria</taxon>
        <taxon>Dinosauria</taxon>
        <taxon>Saurischia</taxon>
        <taxon>Theropoda</taxon>
        <taxon>Coelurosauria</taxon>
        <taxon>Aves</taxon>
        <taxon>Neognathae</taxon>
        <taxon>Neoaves</taxon>
        <taxon>Telluraves</taxon>
        <taxon>Australaves</taxon>
        <taxon>Passeriformes</taxon>
        <taxon>Muscicapidae</taxon>
        <taxon>Copsychus</taxon>
    </lineage>
</organism>
<sequence length="99" mass="11895">DSFRLELQEFREFREFRVRRHSVPPFIPLERLARQFLPRNPRQFLAILLQHLNAFVARRQQLQEFQEEFSECIRGVPSHNSLCNLLSFRYRIPGGDPGK</sequence>
<evidence type="ECO:0000256" key="3">
    <source>
        <dbReference type="ARBA" id="ARBA00007321"/>
    </source>
</evidence>
<feature type="non-terminal residue" evidence="8">
    <location>
        <position position="99"/>
    </location>
</feature>
<feature type="non-terminal residue" evidence="8">
    <location>
        <position position="1"/>
    </location>
</feature>
<dbReference type="EMBL" id="WBNE01000588">
    <property type="protein sequence ID" value="NXD46693.1"/>
    <property type="molecule type" value="Genomic_DNA"/>
</dbReference>
<name>A0A851W3W8_9PASS</name>
<comment type="caution">
    <text evidence="8">The sequence shown here is derived from an EMBL/GenBank/DDBJ whole genome shotgun (WGS) entry which is preliminary data.</text>
</comment>
<evidence type="ECO:0000256" key="7">
    <source>
        <dbReference type="ARBA" id="ARBA00023328"/>
    </source>
</evidence>
<evidence type="ECO:0000256" key="4">
    <source>
        <dbReference type="ARBA" id="ARBA00016395"/>
    </source>
</evidence>
<dbReference type="PANTHER" id="PTHR14582:SF1">
    <property type="entry name" value="CENTROMERE PROTEIN O"/>
    <property type="match status" value="1"/>
</dbReference>
<evidence type="ECO:0000256" key="5">
    <source>
        <dbReference type="ARBA" id="ARBA00022454"/>
    </source>
</evidence>
<dbReference type="Pfam" id="PF09496">
    <property type="entry name" value="CENP-O"/>
    <property type="match status" value="1"/>
</dbReference>
<evidence type="ECO:0000313" key="9">
    <source>
        <dbReference type="Proteomes" id="UP000659062"/>
    </source>
</evidence>
<dbReference type="GO" id="GO:0005634">
    <property type="term" value="C:nucleus"/>
    <property type="evidence" value="ECO:0007669"/>
    <property type="project" value="UniProtKB-SubCell"/>
</dbReference>
<evidence type="ECO:0000256" key="2">
    <source>
        <dbReference type="ARBA" id="ARBA00004584"/>
    </source>
</evidence>
<proteinExistence type="inferred from homology"/>
<reference evidence="8" key="1">
    <citation type="submission" date="2019-09" db="EMBL/GenBank/DDBJ databases">
        <title>Bird 10,000 Genomes (B10K) Project - Family phase.</title>
        <authorList>
            <person name="Zhang G."/>
        </authorList>
    </citation>
    <scope>NUCLEOTIDE SEQUENCE</scope>
    <source>
        <strain evidence="8">OUT-0061</strain>
        <tissue evidence="8">Blood</tissue>
    </source>
</reference>
<comment type="similarity">
    <text evidence="3">Belongs to the CENP-O/MCM21 family.</text>
</comment>
<evidence type="ECO:0000313" key="8">
    <source>
        <dbReference type="EMBL" id="NXD46693.1"/>
    </source>
</evidence>
<comment type="subcellular location">
    <subcellularLocation>
        <location evidence="2">Chromosome</location>
        <location evidence="2">Centromere</location>
    </subcellularLocation>
    <subcellularLocation>
        <location evidence="1">Nucleus</location>
    </subcellularLocation>
</comment>
<keyword evidence="9" id="KW-1185">Reference proteome</keyword>
<keyword evidence="7" id="KW-0137">Centromere</keyword>
<gene>
    <name evidence="8" type="primary">Cenpo</name>
    <name evidence="8" type="ORF">COPSEC_R15751</name>
</gene>
<dbReference type="PANTHER" id="PTHR14582">
    <property type="entry name" value="INNER KINETOCHORE SUBUNIT MAL2"/>
    <property type="match status" value="1"/>
</dbReference>
<keyword evidence="5" id="KW-0158">Chromosome</keyword>
<dbReference type="OrthoDB" id="10050372at2759"/>